<feature type="region of interest" description="Disordered" evidence="1">
    <location>
        <begin position="13"/>
        <end position="43"/>
    </location>
</feature>
<reference evidence="2" key="1">
    <citation type="journal article" date="2023" name="Science">
        <title>Genome structures resolve the early diversification of teleost fishes.</title>
        <authorList>
            <person name="Parey E."/>
            <person name="Louis A."/>
            <person name="Montfort J."/>
            <person name="Bouchez O."/>
            <person name="Roques C."/>
            <person name="Iampietro C."/>
            <person name="Lluch J."/>
            <person name="Castinel A."/>
            <person name="Donnadieu C."/>
            <person name="Desvignes T."/>
            <person name="Floi Bucao C."/>
            <person name="Jouanno E."/>
            <person name="Wen M."/>
            <person name="Mejri S."/>
            <person name="Dirks R."/>
            <person name="Jansen H."/>
            <person name="Henkel C."/>
            <person name="Chen W.J."/>
            <person name="Zahm M."/>
            <person name="Cabau C."/>
            <person name="Klopp C."/>
            <person name="Thompson A.W."/>
            <person name="Robinson-Rechavi M."/>
            <person name="Braasch I."/>
            <person name="Lecointre G."/>
            <person name="Bobe J."/>
            <person name="Postlethwait J.H."/>
            <person name="Berthelot C."/>
            <person name="Roest Crollius H."/>
            <person name="Guiguen Y."/>
        </authorList>
    </citation>
    <scope>NUCLEOTIDE SEQUENCE</scope>
    <source>
        <strain evidence="2">NC1722</strain>
    </source>
</reference>
<accession>A0AAD7S3E1</accession>
<proteinExistence type="predicted"/>
<dbReference type="Proteomes" id="UP001221898">
    <property type="component" value="Unassembled WGS sequence"/>
</dbReference>
<feature type="region of interest" description="Disordered" evidence="1">
    <location>
        <begin position="154"/>
        <end position="181"/>
    </location>
</feature>
<evidence type="ECO:0000313" key="2">
    <source>
        <dbReference type="EMBL" id="KAJ8395224.1"/>
    </source>
</evidence>
<sequence length="197" mass="21119">MSPEQGLTLEHARRLLTPQRPPARVWSGKPGKGGGGGNADSSMLDHKRVQTALTFSVRHNDPRRLHRRRATIRAVKAWGVNAGAVAQVLPGRTVGCCRKTALKPAVIYTYLEAGQRLWRSAGRLSCVALSAVSGAQLAGDPHAALHKASAEAGKKVKRSHLLNTQGQSGETGSERRARSREGKRLCCRAGGARQLVL</sequence>
<gene>
    <name evidence="2" type="ORF">AAFF_G00034260</name>
</gene>
<evidence type="ECO:0000256" key="1">
    <source>
        <dbReference type="SAM" id="MobiDB-lite"/>
    </source>
</evidence>
<feature type="compositionally biased region" description="Basic and acidic residues" evidence="1">
    <location>
        <begin position="172"/>
        <end position="181"/>
    </location>
</feature>
<feature type="compositionally biased region" description="Polar residues" evidence="1">
    <location>
        <begin position="161"/>
        <end position="171"/>
    </location>
</feature>
<evidence type="ECO:0000313" key="3">
    <source>
        <dbReference type="Proteomes" id="UP001221898"/>
    </source>
</evidence>
<dbReference type="AlphaFoldDB" id="A0AAD7S3E1"/>
<keyword evidence="3" id="KW-1185">Reference proteome</keyword>
<organism evidence="2 3">
    <name type="scientific">Aldrovandia affinis</name>
    <dbReference type="NCBI Taxonomy" id="143900"/>
    <lineage>
        <taxon>Eukaryota</taxon>
        <taxon>Metazoa</taxon>
        <taxon>Chordata</taxon>
        <taxon>Craniata</taxon>
        <taxon>Vertebrata</taxon>
        <taxon>Euteleostomi</taxon>
        <taxon>Actinopterygii</taxon>
        <taxon>Neopterygii</taxon>
        <taxon>Teleostei</taxon>
        <taxon>Notacanthiformes</taxon>
        <taxon>Halosauridae</taxon>
        <taxon>Aldrovandia</taxon>
    </lineage>
</organism>
<dbReference type="EMBL" id="JAINUG010000118">
    <property type="protein sequence ID" value="KAJ8395224.1"/>
    <property type="molecule type" value="Genomic_DNA"/>
</dbReference>
<protein>
    <submittedName>
        <fullName evidence="2">Uncharacterized protein</fullName>
    </submittedName>
</protein>
<comment type="caution">
    <text evidence="2">The sequence shown here is derived from an EMBL/GenBank/DDBJ whole genome shotgun (WGS) entry which is preliminary data.</text>
</comment>
<name>A0AAD7S3E1_9TELE</name>